<dbReference type="Proteomes" id="UP000006073">
    <property type="component" value="Unassembled WGS sequence"/>
</dbReference>
<dbReference type="PROSITE" id="PS51733">
    <property type="entry name" value="BPL_LPL_CATALYTIC"/>
    <property type="match status" value="1"/>
</dbReference>
<accession>S2D994</accession>
<dbReference type="InterPro" id="IPR004408">
    <property type="entry name" value="Biotin_CoA_COase_ligase"/>
</dbReference>
<gene>
    <name evidence="3" type="ORF">A33Q_3169</name>
</gene>
<feature type="domain" description="BPL/LPL catalytic" evidence="2">
    <location>
        <begin position="10"/>
        <end position="188"/>
    </location>
</feature>
<name>S2D994_INDAL</name>
<dbReference type="AlphaFoldDB" id="S2D994"/>
<protein>
    <submittedName>
        <fullName evidence="3">Biotin--protein ligase</fullName>
        <ecNumber evidence="3">6.3.4.9</ecNumber>
    </submittedName>
</protein>
<dbReference type="GO" id="GO:0004077">
    <property type="term" value="F:biotin--[biotin carboxyl-carrier protein] ligase activity"/>
    <property type="evidence" value="ECO:0007669"/>
    <property type="project" value="UniProtKB-EC"/>
</dbReference>
<evidence type="ECO:0000313" key="3">
    <source>
        <dbReference type="EMBL" id="EOZ95807.1"/>
    </source>
</evidence>
<dbReference type="EMBL" id="ALWO02000037">
    <property type="protein sequence ID" value="EOZ95807.1"/>
    <property type="molecule type" value="Genomic_DNA"/>
</dbReference>
<dbReference type="GO" id="GO:0005737">
    <property type="term" value="C:cytoplasm"/>
    <property type="evidence" value="ECO:0007669"/>
    <property type="project" value="TreeGrafter"/>
</dbReference>
<dbReference type="Gene3D" id="3.30.930.10">
    <property type="entry name" value="Bira Bifunctional Protein, Domain 2"/>
    <property type="match status" value="1"/>
</dbReference>
<sequence>MYKILANTVFLGKDIHFMTECHSTNDLAMEKIKRKEVSEGSIVITQSQTKGRGQRGSQWWTEPGKNLTFSLILRPVFLKPHKQFELSKIVCLALWETLSALDSQIKIKWPNDLFHQSQGKICGVLIENIINQQSVEFSIMGIGLNVNQLDFPFPGVSSLKKISGEEIDLNHLLSELVSKIEKWYLLLKRGDYKFIHGQYLGQLLYFQEWASYNDGETFEGKIIGVNEEGKIIVEKRTGEQVAYGIKEVKLLA</sequence>
<dbReference type="EC" id="6.3.4.9" evidence="3"/>
<dbReference type="RefSeq" id="WP_009033569.1">
    <property type="nucleotide sequence ID" value="NZ_ALWO02000037.1"/>
</dbReference>
<evidence type="ECO:0000313" key="4">
    <source>
        <dbReference type="Proteomes" id="UP000006073"/>
    </source>
</evidence>
<dbReference type="OrthoDB" id="9807064at2"/>
<dbReference type="NCBIfam" id="TIGR00121">
    <property type="entry name" value="birA_ligase"/>
    <property type="match status" value="1"/>
</dbReference>
<reference evidence="3 4" key="1">
    <citation type="journal article" date="2013" name="Genome Announc.">
        <title>Draft Genome Sequence of Indibacter alkaliphilus Strain LW1T, Isolated from Lonar Lake, a Haloalkaline Lake in the Buldana District of Maharashtra, India.</title>
        <authorList>
            <person name="Singh A."/>
            <person name="Kumar Jangir P."/>
            <person name="Sharma R."/>
            <person name="Singh A."/>
            <person name="Kumar Pinnaka A."/>
            <person name="Shivaji S."/>
        </authorList>
    </citation>
    <scope>NUCLEOTIDE SEQUENCE [LARGE SCALE GENOMIC DNA]</scope>
    <source>
        <strain evidence="4">CCUG 57479 / KCTC 22604 / LW1</strain>
    </source>
</reference>
<dbReference type="SUPFAM" id="SSF55681">
    <property type="entry name" value="Class II aaRS and biotin synthetases"/>
    <property type="match status" value="1"/>
</dbReference>
<dbReference type="CDD" id="cd16442">
    <property type="entry name" value="BPL"/>
    <property type="match status" value="1"/>
</dbReference>
<dbReference type="Pfam" id="PF03099">
    <property type="entry name" value="BPL_LplA_LipB"/>
    <property type="match status" value="1"/>
</dbReference>
<dbReference type="PANTHER" id="PTHR12835:SF5">
    <property type="entry name" value="BIOTIN--PROTEIN LIGASE"/>
    <property type="match status" value="1"/>
</dbReference>
<evidence type="ECO:0000256" key="1">
    <source>
        <dbReference type="ARBA" id="ARBA00022598"/>
    </source>
</evidence>
<dbReference type="STRING" id="1189612.A33Q_3169"/>
<evidence type="ECO:0000259" key="2">
    <source>
        <dbReference type="PROSITE" id="PS51733"/>
    </source>
</evidence>
<dbReference type="InterPro" id="IPR045864">
    <property type="entry name" value="aa-tRNA-synth_II/BPL/LPL"/>
</dbReference>
<dbReference type="PANTHER" id="PTHR12835">
    <property type="entry name" value="BIOTIN PROTEIN LIGASE"/>
    <property type="match status" value="1"/>
</dbReference>
<comment type="caution">
    <text evidence="3">The sequence shown here is derived from an EMBL/GenBank/DDBJ whole genome shotgun (WGS) entry which is preliminary data.</text>
</comment>
<keyword evidence="1 3" id="KW-0436">Ligase</keyword>
<dbReference type="eggNOG" id="COG0340">
    <property type="taxonomic scope" value="Bacteria"/>
</dbReference>
<proteinExistence type="predicted"/>
<keyword evidence="4" id="KW-1185">Reference proteome</keyword>
<dbReference type="InterPro" id="IPR004143">
    <property type="entry name" value="BPL_LPL_catalytic"/>
</dbReference>
<organism evidence="3 4">
    <name type="scientific">Indibacter alkaliphilus (strain CCUG 57479 / KCTC 22604 / LW1)</name>
    <dbReference type="NCBI Taxonomy" id="1189612"/>
    <lineage>
        <taxon>Bacteria</taxon>
        <taxon>Pseudomonadati</taxon>
        <taxon>Bacteroidota</taxon>
        <taxon>Cytophagia</taxon>
        <taxon>Cytophagales</taxon>
        <taxon>Cyclobacteriaceae</taxon>
    </lineage>
</organism>